<keyword evidence="5" id="KW-1185">Reference proteome</keyword>
<dbReference type="EMBL" id="RCDA01000001">
    <property type="protein sequence ID" value="RLK51716.1"/>
    <property type="molecule type" value="Genomic_DNA"/>
</dbReference>
<evidence type="ECO:0000313" key="1">
    <source>
        <dbReference type="EMBL" id="RLK46203.1"/>
    </source>
</evidence>
<accession>A0A498C3N8</accession>
<comment type="caution">
    <text evidence="3">The sequence shown here is derived from an EMBL/GenBank/DDBJ whole genome shotgun (WGS) entry which is preliminary data.</text>
</comment>
<dbReference type="AlphaFoldDB" id="A0A498C3N8"/>
<evidence type="ECO:0000313" key="4">
    <source>
        <dbReference type="EMBL" id="RLK51716.1"/>
    </source>
</evidence>
<dbReference type="EMBL" id="RCDA01000001">
    <property type="protein sequence ID" value="RLK50112.1"/>
    <property type="molecule type" value="Genomic_DNA"/>
</dbReference>
<proteinExistence type="predicted"/>
<protein>
    <submittedName>
        <fullName evidence="3">Uncharacterized protein</fullName>
    </submittedName>
</protein>
<dbReference type="EMBL" id="RCDA01000009">
    <property type="protein sequence ID" value="RLK46203.1"/>
    <property type="molecule type" value="Genomic_DNA"/>
</dbReference>
<name>A0A498C3N8_9GAMM</name>
<evidence type="ECO:0000313" key="3">
    <source>
        <dbReference type="EMBL" id="RLK50112.1"/>
    </source>
</evidence>
<feature type="non-terminal residue" evidence="3">
    <location>
        <position position="26"/>
    </location>
</feature>
<organism evidence="3 5">
    <name type="scientific">Alkalispirillum mobile</name>
    <dbReference type="NCBI Taxonomy" id="85925"/>
    <lineage>
        <taxon>Bacteria</taxon>
        <taxon>Pseudomonadati</taxon>
        <taxon>Pseudomonadota</taxon>
        <taxon>Gammaproteobacteria</taxon>
        <taxon>Chromatiales</taxon>
        <taxon>Ectothiorhodospiraceae</taxon>
        <taxon>Alkalispirillum</taxon>
    </lineage>
</organism>
<sequence length="26" mass="2621">MPQHNGLYLALARPGAASASLPQVTG</sequence>
<evidence type="ECO:0000313" key="5">
    <source>
        <dbReference type="Proteomes" id="UP000275461"/>
    </source>
</evidence>
<gene>
    <name evidence="3" type="ORF">DFR31_0001</name>
    <name evidence="4" type="ORF">DFR31_1662</name>
    <name evidence="2" type="ORF">DFR31_1663</name>
    <name evidence="1" type="ORF">DFR31_2754</name>
</gene>
<evidence type="ECO:0000313" key="2">
    <source>
        <dbReference type="EMBL" id="RLK48558.1"/>
    </source>
</evidence>
<dbReference type="EMBL" id="RCDA01000002">
    <property type="protein sequence ID" value="RLK48558.1"/>
    <property type="molecule type" value="Genomic_DNA"/>
</dbReference>
<dbReference type="Proteomes" id="UP000275461">
    <property type="component" value="Unassembled WGS sequence"/>
</dbReference>
<reference evidence="3 5" key="1">
    <citation type="submission" date="2018-10" db="EMBL/GenBank/DDBJ databases">
        <title>Genomic Encyclopedia of Type Strains, Phase IV (KMG-IV): sequencing the most valuable type-strain genomes for metagenomic binning, comparative biology and taxonomic classification.</title>
        <authorList>
            <person name="Goeker M."/>
        </authorList>
    </citation>
    <scope>NUCLEOTIDE SEQUENCE [LARGE SCALE GENOMIC DNA]</scope>
    <source>
        <strain evidence="3 5">DSM 12769</strain>
    </source>
</reference>